<dbReference type="InterPro" id="IPR023214">
    <property type="entry name" value="HAD_sf"/>
</dbReference>
<evidence type="ECO:0000256" key="3">
    <source>
        <dbReference type="ARBA" id="ARBA00022723"/>
    </source>
</evidence>
<dbReference type="Proteomes" id="UP000440004">
    <property type="component" value="Unassembled WGS sequence"/>
</dbReference>
<dbReference type="SFLD" id="SFLDG01135">
    <property type="entry name" value="C1.5.6:_HAD__Beta-PGM__Phospha"/>
    <property type="match status" value="1"/>
</dbReference>
<organism evidence="6 7">
    <name type="scientific">Alkalibaculum sporogenes</name>
    <dbReference type="NCBI Taxonomy" id="2655001"/>
    <lineage>
        <taxon>Bacteria</taxon>
        <taxon>Bacillati</taxon>
        <taxon>Bacillota</taxon>
        <taxon>Clostridia</taxon>
        <taxon>Eubacteriales</taxon>
        <taxon>Eubacteriaceae</taxon>
        <taxon>Alkalibaculum</taxon>
    </lineage>
</organism>
<keyword evidence="7" id="KW-1185">Reference proteome</keyword>
<comment type="similarity">
    <text evidence="2">Belongs to the HAD-like hydrolase superfamily. CbbY/CbbZ/Gph/YieH family.</text>
</comment>
<dbReference type="Gene3D" id="3.40.50.1000">
    <property type="entry name" value="HAD superfamily/HAD-like"/>
    <property type="match status" value="1"/>
</dbReference>
<dbReference type="InterPro" id="IPR041492">
    <property type="entry name" value="HAD_2"/>
</dbReference>
<dbReference type="EMBL" id="WHNX01000013">
    <property type="protein sequence ID" value="MPW26079.1"/>
    <property type="molecule type" value="Genomic_DNA"/>
</dbReference>
<keyword evidence="3" id="KW-0479">Metal-binding</keyword>
<accession>A0A6A7K989</accession>
<comment type="caution">
    <text evidence="6">The sequence shown here is derived from an EMBL/GenBank/DDBJ whole genome shotgun (WGS) entry which is preliminary data.</text>
</comment>
<dbReference type="PANTHER" id="PTHR46193">
    <property type="entry name" value="6-PHOSPHOGLUCONATE PHOSPHATASE"/>
    <property type="match status" value="1"/>
</dbReference>
<name>A0A6A7K989_9FIRM</name>
<dbReference type="InterPro" id="IPR006439">
    <property type="entry name" value="HAD-SF_hydro_IA"/>
</dbReference>
<keyword evidence="6" id="KW-0378">Hydrolase</keyword>
<evidence type="ECO:0000256" key="2">
    <source>
        <dbReference type="ARBA" id="ARBA00006171"/>
    </source>
</evidence>
<evidence type="ECO:0000256" key="1">
    <source>
        <dbReference type="ARBA" id="ARBA00001946"/>
    </source>
</evidence>
<dbReference type="InterPro" id="IPR036412">
    <property type="entry name" value="HAD-like_sf"/>
</dbReference>
<evidence type="ECO:0000313" key="7">
    <source>
        <dbReference type="Proteomes" id="UP000440004"/>
    </source>
</evidence>
<evidence type="ECO:0000256" key="5">
    <source>
        <dbReference type="ARBA" id="ARBA00023277"/>
    </source>
</evidence>
<dbReference type="PRINTS" id="PR00413">
    <property type="entry name" value="HADHALOGNASE"/>
</dbReference>
<proteinExistence type="inferred from homology"/>
<dbReference type="InterPro" id="IPR023198">
    <property type="entry name" value="PGP-like_dom2"/>
</dbReference>
<evidence type="ECO:0000313" key="6">
    <source>
        <dbReference type="EMBL" id="MPW26079.1"/>
    </source>
</evidence>
<keyword evidence="5" id="KW-0119">Carbohydrate metabolism</keyword>
<dbReference type="Gene3D" id="1.10.150.240">
    <property type="entry name" value="Putative phosphatase, domain 2"/>
    <property type="match status" value="1"/>
</dbReference>
<dbReference type="InterPro" id="IPR051600">
    <property type="entry name" value="Beta-PGM-like"/>
</dbReference>
<keyword evidence="4" id="KW-0460">Magnesium</keyword>
<dbReference type="SFLD" id="SFLDG01129">
    <property type="entry name" value="C1.5:_HAD__Beta-PGM__Phosphata"/>
    <property type="match status" value="1"/>
</dbReference>
<dbReference type="NCBIfam" id="TIGR01549">
    <property type="entry name" value="HAD-SF-IA-v1"/>
    <property type="match status" value="1"/>
</dbReference>
<sequence>MSEIKGVVFDMDGVIIDSEPTHFECNIRTLMDFNVISTYSDFEKYVGVADHVMWASIISENNLDTTVEKIIEKQDQHREILFKKESIKAVDGTINLIKLLSEKKYKIGLASSSPRNFINMILKELEISKYFDAVVSGNEVVRSKPEPDIYIKAASQIGVEPRLCVAIEDAKNGVHAAKSAGMFTIGFKNVNSGNQDLSSAHKIIYHMNEVMEILFP</sequence>
<dbReference type="GO" id="GO:0016787">
    <property type="term" value="F:hydrolase activity"/>
    <property type="evidence" value="ECO:0007669"/>
    <property type="project" value="UniProtKB-KW"/>
</dbReference>
<dbReference type="SFLD" id="SFLDS00003">
    <property type="entry name" value="Haloacid_Dehalogenase"/>
    <property type="match status" value="1"/>
</dbReference>
<dbReference type="GO" id="GO:0046872">
    <property type="term" value="F:metal ion binding"/>
    <property type="evidence" value="ECO:0007669"/>
    <property type="project" value="UniProtKB-KW"/>
</dbReference>
<comment type="cofactor">
    <cofactor evidence="1">
        <name>Mg(2+)</name>
        <dbReference type="ChEBI" id="CHEBI:18420"/>
    </cofactor>
</comment>
<protein>
    <submittedName>
        <fullName evidence="6">HAD-IA family hydrolase</fullName>
    </submittedName>
</protein>
<gene>
    <name evidence="6" type="ORF">GC105_09775</name>
</gene>
<evidence type="ECO:0000256" key="4">
    <source>
        <dbReference type="ARBA" id="ARBA00022842"/>
    </source>
</evidence>
<reference evidence="6 7" key="1">
    <citation type="submission" date="2019-10" db="EMBL/GenBank/DDBJ databases">
        <title>Alkalibaculum tamaniensis sp.nov., a new alkaliphilic acetogen, isolated on methoxylated aromatics from a mud volcano.</title>
        <authorList>
            <person name="Khomyakova M.A."/>
            <person name="Merkel A.Y."/>
            <person name="Bonch-Osmolovskaya E.A."/>
            <person name="Slobodkin A.I."/>
        </authorList>
    </citation>
    <scope>NUCLEOTIDE SEQUENCE [LARGE SCALE GENOMIC DNA]</scope>
    <source>
        <strain evidence="6 7">M08DMB</strain>
    </source>
</reference>
<dbReference type="PANTHER" id="PTHR46193:SF18">
    <property type="entry name" value="HEXITOL PHOSPHATASE B"/>
    <property type="match status" value="1"/>
</dbReference>
<dbReference type="Pfam" id="PF13419">
    <property type="entry name" value="HAD_2"/>
    <property type="match status" value="1"/>
</dbReference>
<dbReference type="NCBIfam" id="TIGR01509">
    <property type="entry name" value="HAD-SF-IA-v3"/>
    <property type="match status" value="1"/>
</dbReference>
<dbReference type="AlphaFoldDB" id="A0A6A7K989"/>
<dbReference type="SUPFAM" id="SSF56784">
    <property type="entry name" value="HAD-like"/>
    <property type="match status" value="1"/>
</dbReference>
<dbReference type="RefSeq" id="WP_152804226.1">
    <property type="nucleotide sequence ID" value="NZ_WHNX01000013.1"/>
</dbReference>